<sequence length="101" mass="11167">MWATSGIDHEGKSAGAMSTTHAHQWISFCCLYGALGIRYQMSGHSPQWAVPSCFGDLIFVLIAEHFDPVIRGHSFSLVIHHDSGSWQPAYRLRSTHGDVTP</sequence>
<evidence type="ECO:0000313" key="2">
    <source>
        <dbReference type="Proteomes" id="UP001054837"/>
    </source>
</evidence>
<dbReference type="Proteomes" id="UP001054837">
    <property type="component" value="Unassembled WGS sequence"/>
</dbReference>
<keyword evidence="2" id="KW-1185">Reference proteome</keyword>
<comment type="caution">
    <text evidence="1">The sequence shown here is derived from an EMBL/GenBank/DDBJ whole genome shotgun (WGS) entry which is preliminary data.</text>
</comment>
<name>A0AAV4WKA4_9ARAC</name>
<gene>
    <name evidence="1" type="ORF">CDAR_485741</name>
</gene>
<proteinExistence type="predicted"/>
<protein>
    <submittedName>
        <fullName evidence="1">Uncharacterized protein</fullName>
    </submittedName>
</protein>
<organism evidence="1 2">
    <name type="scientific">Caerostris darwini</name>
    <dbReference type="NCBI Taxonomy" id="1538125"/>
    <lineage>
        <taxon>Eukaryota</taxon>
        <taxon>Metazoa</taxon>
        <taxon>Ecdysozoa</taxon>
        <taxon>Arthropoda</taxon>
        <taxon>Chelicerata</taxon>
        <taxon>Arachnida</taxon>
        <taxon>Araneae</taxon>
        <taxon>Araneomorphae</taxon>
        <taxon>Entelegynae</taxon>
        <taxon>Araneoidea</taxon>
        <taxon>Araneidae</taxon>
        <taxon>Caerostris</taxon>
    </lineage>
</organism>
<reference evidence="1 2" key="1">
    <citation type="submission" date="2021-06" db="EMBL/GenBank/DDBJ databases">
        <title>Caerostris darwini draft genome.</title>
        <authorList>
            <person name="Kono N."/>
            <person name="Arakawa K."/>
        </authorList>
    </citation>
    <scope>NUCLEOTIDE SEQUENCE [LARGE SCALE GENOMIC DNA]</scope>
</reference>
<dbReference type="EMBL" id="BPLQ01014730">
    <property type="protein sequence ID" value="GIY82644.1"/>
    <property type="molecule type" value="Genomic_DNA"/>
</dbReference>
<evidence type="ECO:0000313" key="1">
    <source>
        <dbReference type="EMBL" id="GIY82644.1"/>
    </source>
</evidence>
<dbReference type="AlphaFoldDB" id="A0AAV4WKA4"/>
<accession>A0AAV4WKA4</accession>